<reference evidence="2" key="1">
    <citation type="submission" date="2016-10" db="EMBL/GenBank/DDBJ databases">
        <authorList>
            <person name="Varghese N."/>
            <person name="Submissions S."/>
        </authorList>
    </citation>
    <scope>NUCLEOTIDE SEQUENCE [LARGE SCALE GENOMIC DNA]</scope>
    <source>
        <strain evidence="2">DSM 46732</strain>
    </source>
</reference>
<organism evidence="1 2">
    <name type="scientific">Actinopolyspora xinjiangensis</name>
    <dbReference type="NCBI Taxonomy" id="405564"/>
    <lineage>
        <taxon>Bacteria</taxon>
        <taxon>Bacillati</taxon>
        <taxon>Actinomycetota</taxon>
        <taxon>Actinomycetes</taxon>
        <taxon>Actinopolysporales</taxon>
        <taxon>Actinopolysporaceae</taxon>
        <taxon>Actinopolyspora</taxon>
    </lineage>
</organism>
<keyword evidence="2" id="KW-1185">Reference proteome</keyword>
<protein>
    <submittedName>
        <fullName evidence="1">Uncharacterized protein</fullName>
    </submittedName>
</protein>
<gene>
    <name evidence="1" type="ORF">SAMN04487905_101206</name>
</gene>
<proteinExistence type="predicted"/>
<dbReference type="OrthoDB" id="3691370at2"/>
<sequence>MAEQGFSLGEPEFFSPRAVREYCENGRKLIRPLYHELHVSAEELEMVLRDVQSANPQLFGQDSKVRARIVAKHLRQSAEAVEVASASLARTYQSFRKHYLAEANARSRPRRQFDVTDQ</sequence>
<dbReference type="EMBL" id="FNJR01000001">
    <property type="protein sequence ID" value="SDO94573.1"/>
    <property type="molecule type" value="Genomic_DNA"/>
</dbReference>
<accession>A0A1H0NPJ4</accession>
<dbReference type="STRING" id="405564.SAMN04487905_101206"/>
<dbReference type="RefSeq" id="WP_092596301.1">
    <property type="nucleotide sequence ID" value="NZ_FNJR01000001.1"/>
</dbReference>
<name>A0A1H0NPJ4_9ACTN</name>
<dbReference type="NCBIfam" id="NF041213">
    <property type="entry name" value="plasmid_TraA"/>
    <property type="match status" value="1"/>
</dbReference>
<dbReference type="InterPro" id="IPR053789">
    <property type="entry name" value="TraA-like"/>
</dbReference>
<dbReference type="Proteomes" id="UP000199497">
    <property type="component" value="Unassembled WGS sequence"/>
</dbReference>
<evidence type="ECO:0000313" key="1">
    <source>
        <dbReference type="EMBL" id="SDO94573.1"/>
    </source>
</evidence>
<evidence type="ECO:0000313" key="2">
    <source>
        <dbReference type="Proteomes" id="UP000199497"/>
    </source>
</evidence>
<dbReference type="AlphaFoldDB" id="A0A1H0NPJ4"/>